<gene>
    <name evidence="1" type="ORF">ACFFFU_12795</name>
</gene>
<protein>
    <submittedName>
        <fullName evidence="1">Uncharacterized protein</fullName>
    </submittedName>
</protein>
<keyword evidence="2" id="KW-1185">Reference proteome</keyword>
<sequence length="515" mass="54916">MINTIHAIPDAGGPVGTNTSCGTVDVDQAVDNVLDARGNGDPTQVLLDELSRCCTPEEAKAILDELQRREPDRWTDFVNATELGRLEGSGYPASGLTALADAIAAKHAEGSLDQDELFSLFGFGIAGFGPQQERGAQMLFGASNSQAMQDFEAAMATMAMDILAGADRHRASHGTDVQITGWANNVIAGLGVDALSRQALFDAYASPDRDAAERQHIRELLADKDSVGYDTHSPDALAGLIVALAESGGRGTDLAVEMANWAGDNQEYFVENDIFSQRTSDSRTEALSRLLISHSDAIFDDLTDGYDNPGQYAADDARRLGFLLGVTAFNPDNLFGEAVASKLDDYTRDQADIVAVDPQSAEAQSALGRLEILSPALLIAQSLPFLGNLESNEARVNGILRIIDTVVTIGSLVPTGKFADFLFDLYGTVEGLTDAQIEAGLEQYLTGLMSGSPEEIEAGLQELADMVDAGIQAEYGDNPVVAGAMSRRLEDTLYDMLLAIANNDVSDYLETHHDG</sequence>
<proteinExistence type="predicted"/>
<evidence type="ECO:0000313" key="1">
    <source>
        <dbReference type="EMBL" id="MFC0718609.1"/>
    </source>
</evidence>
<organism evidence="1 2">
    <name type="scientific">Luteimonas padinae</name>
    <dbReference type="NCBI Taxonomy" id="1714359"/>
    <lineage>
        <taxon>Bacteria</taxon>
        <taxon>Pseudomonadati</taxon>
        <taxon>Pseudomonadota</taxon>
        <taxon>Gammaproteobacteria</taxon>
        <taxon>Lysobacterales</taxon>
        <taxon>Lysobacteraceae</taxon>
        <taxon>Luteimonas</taxon>
    </lineage>
</organism>
<dbReference type="EMBL" id="JBHLTF010000033">
    <property type="protein sequence ID" value="MFC0718609.1"/>
    <property type="molecule type" value="Genomic_DNA"/>
</dbReference>
<dbReference type="RefSeq" id="WP_189494591.1">
    <property type="nucleotide sequence ID" value="NZ_BMZT01000002.1"/>
</dbReference>
<name>A0ABV6SZU2_9GAMM</name>
<reference evidence="1 2" key="1">
    <citation type="submission" date="2024-09" db="EMBL/GenBank/DDBJ databases">
        <authorList>
            <person name="Sun Q."/>
            <person name="Mori K."/>
        </authorList>
    </citation>
    <scope>NUCLEOTIDE SEQUENCE [LARGE SCALE GENOMIC DNA]</scope>
    <source>
        <strain evidence="1 2">KCTC 52403</strain>
    </source>
</reference>
<comment type="caution">
    <text evidence="1">The sequence shown here is derived from an EMBL/GenBank/DDBJ whole genome shotgun (WGS) entry which is preliminary data.</text>
</comment>
<accession>A0ABV6SZU2</accession>
<evidence type="ECO:0000313" key="2">
    <source>
        <dbReference type="Proteomes" id="UP001589898"/>
    </source>
</evidence>
<dbReference type="Proteomes" id="UP001589898">
    <property type="component" value="Unassembled WGS sequence"/>
</dbReference>